<keyword evidence="4" id="KW-0274">FAD</keyword>
<comment type="similarity">
    <text evidence="2">Belongs to the flavin-dependent halogenase family.</text>
</comment>
<evidence type="ECO:0000256" key="3">
    <source>
        <dbReference type="ARBA" id="ARBA00022630"/>
    </source>
</evidence>
<evidence type="ECO:0000259" key="7">
    <source>
        <dbReference type="Pfam" id="PF01494"/>
    </source>
</evidence>
<organism evidence="8 9">
    <name type="scientific">Monosporascus cannonballus</name>
    <dbReference type="NCBI Taxonomy" id="155416"/>
    <lineage>
        <taxon>Eukaryota</taxon>
        <taxon>Fungi</taxon>
        <taxon>Dikarya</taxon>
        <taxon>Ascomycota</taxon>
        <taxon>Pezizomycotina</taxon>
        <taxon>Sordariomycetes</taxon>
        <taxon>Xylariomycetidae</taxon>
        <taxon>Xylariales</taxon>
        <taxon>Xylariales incertae sedis</taxon>
        <taxon>Monosporascus</taxon>
    </lineage>
</organism>
<sequence length="296" mass="31512">MSIPESTEVPVIGGGPAGSYAASALAGEGIDTVVLERGEIMLPSLRHFFRFADVDLDSTFIAYGFYRKIGAAFVLNNKDPACESASILDEPVLELSNPAPIPTSLAPVAQTPVLGTSSAPRPTTSSSDMGARAALKSSMASRSPPLNLRPTKAQVPPTTNSGPRPPHVSYLGRMGIMSTKYLENRHFNQGLKNAASWGYWQGTGRYGVGTPQEGVSYFEALSDSSGWVWFIPLHGGTTSVGVVINQDIAIRKKKEMGSPGGKIFYLEMLKAAPRILGPMLEDATLVSEIKAASDWP</sequence>
<evidence type="ECO:0000256" key="4">
    <source>
        <dbReference type="ARBA" id="ARBA00022827"/>
    </source>
</evidence>
<dbReference type="SUPFAM" id="SSF51905">
    <property type="entry name" value="FAD/NAD(P)-binding domain"/>
    <property type="match status" value="1"/>
</dbReference>
<evidence type="ECO:0000256" key="6">
    <source>
        <dbReference type="SAM" id="MobiDB-lite"/>
    </source>
</evidence>
<keyword evidence="9" id="KW-1185">Reference proteome</keyword>
<feature type="domain" description="FAD-binding" evidence="7">
    <location>
        <begin position="7"/>
        <end position="39"/>
    </location>
</feature>
<comment type="caution">
    <text evidence="8">The sequence shown here is derived from an EMBL/GenBank/DDBJ whole genome shotgun (WGS) entry which is preliminary data.</text>
</comment>
<evidence type="ECO:0000313" key="8">
    <source>
        <dbReference type="EMBL" id="RYO95278.1"/>
    </source>
</evidence>
<dbReference type="Pfam" id="PF01494">
    <property type="entry name" value="FAD_binding_3"/>
    <property type="match status" value="1"/>
</dbReference>
<gene>
    <name evidence="8" type="ORF">DL762_000161</name>
</gene>
<reference evidence="8 9" key="1">
    <citation type="submission" date="2018-06" db="EMBL/GenBank/DDBJ databases">
        <title>Complete Genomes of Monosporascus.</title>
        <authorList>
            <person name="Robinson A.J."/>
            <person name="Natvig D.O."/>
        </authorList>
    </citation>
    <scope>NUCLEOTIDE SEQUENCE [LARGE SCALE GENOMIC DNA]</scope>
    <source>
        <strain evidence="8 9">CBS 609.92</strain>
    </source>
</reference>
<feature type="compositionally biased region" description="Low complexity" evidence="6">
    <location>
        <begin position="116"/>
        <end position="127"/>
    </location>
</feature>
<dbReference type="PANTHER" id="PTHR43747">
    <property type="entry name" value="FAD-BINDING PROTEIN"/>
    <property type="match status" value="1"/>
</dbReference>
<dbReference type="InterPro" id="IPR002938">
    <property type="entry name" value="FAD-bd"/>
</dbReference>
<evidence type="ECO:0000256" key="1">
    <source>
        <dbReference type="ARBA" id="ARBA00005179"/>
    </source>
</evidence>
<evidence type="ECO:0000313" key="9">
    <source>
        <dbReference type="Proteomes" id="UP000294003"/>
    </source>
</evidence>
<dbReference type="Proteomes" id="UP000294003">
    <property type="component" value="Unassembled WGS sequence"/>
</dbReference>
<dbReference type="EMBL" id="QJNS01000003">
    <property type="protein sequence ID" value="RYO95278.1"/>
    <property type="molecule type" value="Genomic_DNA"/>
</dbReference>
<proteinExistence type="inferred from homology"/>
<name>A0ABY0HKK8_9PEZI</name>
<accession>A0ABY0HKK8</accession>
<dbReference type="PANTHER" id="PTHR43747:SF5">
    <property type="entry name" value="FAD-BINDING DOMAIN-CONTAINING PROTEIN"/>
    <property type="match status" value="1"/>
</dbReference>
<comment type="pathway">
    <text evidence="1">Secondary metabolite biosynthesis.</text>
</comment>
<evidence type="ECO:0000256" key="5">
    <source>
        <dbReference type="ARBA" id="ARBA00023002"/>
    </source>
</evidence>
<keyword evidence="3" id="KW-0285">Flavoprotein</keyword>
<evidence type="ECO:0000256" key="2">
    <source>
        <dbReference type="ARBA" id="ARBA00005706"/>
    </source>
</evidence>
<keyword evidence="5" id="KW-0560">Oxidoreductase</keyword>
<feature type="region of interest" description="Disordered" evidence="6">
    <location>
        <begin position="104"/>
        <end position="167"/>
    </location>
</feature>
<protein>
    <recommendedName>
        <fullName evidence="7">FAD-binding domain-containing protein</fullName>
    </recommendedName>
</protein>
<dbReference type="Gene3D" id="3.50.50.60">
    <property type="entry name" value="FAD/NAD(P)-binding domain"/>
    <property type="match status" value="2"/>
</dbReference>
<dbReference type="InterPro" id="IPR036188">
    <property type="entry name" value="FAD/NAD-bd_sf"/>
</dbReference>
<dbReference type="InterPro" id="IPR050816">
    <property type="entry name" value="Flavin-dep_Halogenase_NPB"/>
</dbReference>